<reference evidence="1 2" key="1">
    <citation type="journal article" date="2021" name="Hortic Res">
        <title>High-quality reference genome and annotation aids understanding of berry development for evergreen blueberry (Vaccinium darrowii).</title>
        <authorList>
            <person name="Yu J."/>
            <person name="Hulse-Kemp A.M."/>
            <person name="Babiker E."/>
            <person name="Staton M."/>
        </authorList>
    </citation>
    <scope>NUCLEOTIDE SEQUENCE [LARGE SCALE GENOMIC DNA]</scope>
    <source>
        <strain evidence="2">cv. NJ 8807/NJ 8810</strain>
        <tissue evidence="1">Young leaf</tissue>
    </source>
</reference>
<dbReference type="EMBL" id="CM037155">
    <property type="protein sequence ID" value="KAH7847042.1"/>
    <property type="molecule type" value="Genomic_DNA"/>
</dbReference>
<accession>A0ACB7Y179</accession>
<organism evidence="1 2">
    <name type="scientific">Vaccinium darrowii</name>
    <dbReference type="NCBI Taxonomy" id="229202"/>
    <lineage>
        <taxon>Eukaryota</taxon>
        <taxon>Viridiplantae</taxon>
        <taxon>Streptophyta</taxon>
        <taxon>Embryophyta</taxon>
        <taxon>Tracheophyta</taxon>
        <taxon>Spermatophyta</taxon>
        <taxon>Magnoliopsida</taxon>
        <taxon>eudicotyledons</taxon>
        <taxon>Gunneridae</taxon>
        <taxon>Pentapetalae</taxon>
        <taxon>asterids</taxon>
        <taxon>Ericales</taxon>
        <taxon>Ericaceae</taxon>
        <taxon>Vaccinioideae</taxon>
        <taxon>Vaccinieae</taxon>
        <taxon>Vaccinium</taxon>
    </lineage>
</organism>
<keyword evidence="2" id="KW-1185">Reference proteome</keyword>
<comment type="caution">
    <text evidence="1">The sequence shown here is derived from an EMBL/GenBank/DDBJ whole genome shotgun (WGS) entry which is preliminary data.</text>
</comment>
<protein>
    <submittedName>
        <fullName evidence="1">Uncharacterized protein</fullName>
    </submittedName>
</protein>
<sequence length="374" mass="40687">MEMAEMELFFSCQWKLLALIYGACILLSMTYPPFGGLRVNPRTVWGFILFGLAVYAAILIEYEIRLRRDYEAAVLSAGNRNALEEASTAGKKKGGNFGQHSKKAGGERGKSKGGASSSSSQGQQPQPPPVIQLDGGGIAFVCIEILSKSKNPKFFSEAILYLAEEFWVLGFRQYLNACTGYAPSIQLDDWQWLPLLFPLLPPDFLECWLKLPPFFLSAIGLTPEIQGIGNSHFVDIEISSGRSSVGSGDAGGDGVGTEAVSEGATGVATAEERRTYTCVIDGRVAVSGRPCPVLQVTLLSCFRSMVNAIKGLLSSCDIPMAQFIINLDNSLPPSQKFIIHTLDSTHLFVQPHVSEMIRSAIAEFRDQNSYEKPA</sequence>
<proteinExistence type="predicted"/>
<dbReference type="Proteomes" id="UP000828048">
    <property type="component" value="Chromosome 5"/>
</dbReference>
<evidence type="ECO:0000313" key="2">
    <source>
        <dbReference type="Proteomes" id="UP000828048"/>
    </source>
</evidence>
<evidence type="ECO:0000313" key="1">
    <source>
        <dbReference type="EMBL" id="KAH7847042.1"/>
    </source>
</evidence>
<gene>
    <name evidence="1" type="ORF">Vadar_021201</name>
</gene>
<name>A0ACB7Y179_9ERIC</name>